<feature type="compositionally biased region" description="Basic residues" evidence="1">
    <location>
        <begin position="1"/>
        <end position="14"/>
    </location>
</feature>
<evidence type="ECO:0000313" key="2">
    <source>
        <dbReference type="Proteomes" id="UP000079169"/>
    </source>
</evidence>
<keyword evidence="2" id="KW-1185">Reference proteome</keyword>
<dbReference type="AlphaFoldDB" id="A0A3Q0IXS0"/>
<dbReference type="Proteomes" id="UP000079169">
    <property type="component" value="Unplaced"/>
</dbReference>
<accession>A0A3Q0IXS0</accession>
<gene>
    <name evidence="3" type="primary">LOC113468381</name>
</gene>
<dbReference type="KEGG" id="dci:113468381"/>
<evidence type="ECO:0000256" key="1">
    <source>
        <dbReference type="SAM" id="MobiDB-lite"/>
    </source>
</evidence>
<name>A0A3Q0IXS0_DIACI</name>
<dbReference type="PaxDb" id="121845-A0A3Q0IXS0"/>
<reference evidence="3" key="1">
    <citation type="submission" date="2025-08" db="UniProtKB">
        <authorList>
            <consortium name="RefSeq"/>
        </authorList>
    </citation>
    <scope>IDENTIFICATION</scope>
</reference>
<sequence length="169" mass="19028">MSSNKHSRKTHHPNNSRQSSSLNHTSLLNLLHNALDLPATPSENFPASDWSRGDQSGDFHAHYRSAIFDYINDKSNVRFKRILDRAVTKFFFPTDPIYFLAHQLMMMTICDDVERSEVPSDDSVCVTNTSVTSVTTVEKEREGLEGGSGGADNFSLHSVPSGRWTRWLV</sequence>
<protein>
    <submittedName>
        <fullName evidence="3">Uncharacterized protein LOC113468381</fullName>
    </submittedName>
</protein>
<proteinExistence type="predicted"/>
<evidence type="ECO:0000313" key="3">
    <source>
        <dbReference type="RefSeq" id="XP_026681037.1"/>
    </source>
</evidence>
<organism evidence="2 3">
    <name type="scientific">Diaphorina citri</name>
    <name type="common">Asian citrus psyllid</name>
    <dbReference type="NCBI Taxonomy" id="121845"/>
    <lineage>
        <taxon>Eukaryota</taxon>
        <taxon>Metazoa</taxon>
        <taxon>Ecdysozoa</taxon>
        <taxon>Arthropoda</taxon>
        <taxon>Hexapoda</taxon>
        <taxon>Insecta</taxon>
        <taxon>Pterygota</taxon>
        <taxon>Neoptera</taxon>
        <taxon>Paraneoptera</taxon>
        <taxon>Hemiptera</taxon>
        <taxon>Sternorrhyncha</taxon>
        <taxon>Psylloidea</taxon>
        <taxon>Psyllidae</taxon>
        <taxon>Diaphorininae</taxon>
        <taxon>Diaphorina</taxon>
    </lineage>
</organism>
<dbReference type="RefSeq" id="XP_026681037.1">
    <property type="nucleotide sequence ID" value="XM_026825236.1"/>
</dbReference>
<dbReference type="GeneID" id="113468381"/>
<feature type="region of interest" description="Disordered" evidence="1">
    <location>
        <begin position="1"/>
        <end position="22"/>
    </location>
</feature>